<protein>
    <submittedName>
        <fullName evidence="3">Uncharacterized protein</fullName>
    </submittedName>
</protein>
<sequence>MAVNMDVQDGDSFNHGVNIMSKTLNPTITITVSGPTGSGKSRVLAVIADVLKLIHSDCIIEAPDVKAEKEMCGDDYTAWHKPRSGTIFKLEEINQPINTGRCSTYDVETVIKKLTTARENLVKAEAEIRNKMQAAITSTDLCDRPVPVRIQALMSKLGISFEEYQETDLQPVVDLVNWALTTPPVPEQTIQPDKKDNEPSSRNPNCLSGIVSKDHDDRARRNTAFLQAIGLIDQQLKGMIDPVTARASWYGFMNEHGHTDLADYLGNIFNGAVKRIRRIPSLQNINANGLPVASSEQEEQAEKISGIYSCVMSQLHGMRDTTRACKFWRKTLEEQVSKELLAEIIVRSIGDMHDYIEENKPVI</sequence>
<feature type="coiled-coil region" evidence="1">
    <location>
        <begin position="107"/>
        <end position="134"/>
    </location>
</feature>
<dbReference type="InterPro" id="IPR027417">
    <property type="entry name" value="P-loop_NTPase"/>
</dbReference>
<evidence type="ECO:0000256" key="2">
    <source>
        <dbReference type="SAM" id="MobiDB-lite"/>
    </source>
</evidence>
<dbReference type="EMBL" id="AAHPHN010000003">
    <property type="protein sequence ID" value="EBY8640627.1"/>
    <property type="molecule type" value="Genomic_DNA"/>
</dbReference>
<proteinExistence type="predicted"/>
<comment type="caution">
    <text evidence="3">The sequence shown here is derived from an EMBL/GenBank/DDBJ whole genome shotgun (WGS) entry which is preliminary data.</text>
</comment>
<gene>
    <name evidence="3" type="ORF">D6S17_03395</name>
</gene>
<evidence type="ECO:0000256" key="1">
    <source>
        <dbReference type="SAM" id="Coils"/>
    </source>
</evidence>
<dbReference type="AlphaFoldDB" id="A0A5X0Z2E8"/>
<name>A0A5X0Z2E8_SALEB</name>
<evidence type="ECO:0000313" key="3">
    <source>
        <dbReference type="EMBL" id="EBY8640627.1"/>
    </source>
</evidence>
<organism evidence="3">
    <name type="scientific">Salmonella enterica subsp. enterica serovar Java</name>
    <dbReference type="NCBI Taxonomy" id="224729"/>
    <lineage>
        <taxon>Bacteria</taxon>
        <taxon>Pseudomonadati</taxon>
        <taxon>Pseudomonadota</taxon>
        <taxon>Gammaproteobacteria</taxon>
        <taxon>Enterobacterales</taxon>
        <taxon>Enterobacteriaceae</taxon>
        <taxon>Salmonella</taxon>
    </lineage>
</organism>
<dbReference type="SUPFAM" id="SSF52540">
    <property type="entry name" value="P-loop containing nucleoside triphosphate hydrolases"/>
    <property type="match status" value="1"/>
</dbReference>
<reference evidence="3" key="1">
    <citation type="submission" date="2018-09" db="EMBL/GenBank/DDBJ databases">
        <authorList>
            <person name="Ashton P.M."/>
            <person name="Dallman T."/>
            <person name="Nair S."/>
            <person name="De Pinna E."/>
            <person name="Peters T."/>
            <person name="Grant K."/>
        </authorList>
    </citation>
    <scope>NUCLEOTIDE SEQUENCE</scope>
    <source>
        <strain evidence="3">140692</strain>
    </source>
</reference>
<feature type="region of interest" description="Disordered" evidence="2">
    <location>
        <begin position="184"/>
        <end position="213"/>
    </location>
</feature>
<keyword evidence="1" id="KW-0175">Coiled coil</keyword>
<accession>A0A5X0Z2E8</accession>